<proteinExistence type="predicted"/>
<dbReference type="GO" id="GO:0016787">
    <property type="term" value="F:hydrolase activity"/>
    <property type="evidence" value="ECO:0007669"/>
    <property type="project" value="UniProtKB-KW"/>
</dbReference>
<evidence type="ECO:0000313" key="4">
    <source>
        <dbReference type="Proteomes" id="UP000469346"/>
    </source>
</evidence>
<feature type="domain" description="Beta-lactamase-related" evidence="2">
    <location>
        <begin position="2"/>
        <end position="323"/>
    </location>
</feature>
<organism evidence="3 4">
    <name type="scientific">Dissulfurirhabdus thermomarina</name>
    <dbReference type="NCBI Taxonomy" id="1765737"/>
    <lineage>
        <taxon>Bacteria</taxon>
        <taxon>Deltaproteobacteria</taxon>
        <taxon>Dissulfurirhabdaceae</taxon>
        <taxon>Dissulfurirhabdus</taxon>
    </lineage>
</organism>
<gene>
    <name evidence="3" type="ORF">G3N55_09365</name>
</gene>
<keyword evidence="4" id="KW-1185">Reference proteome</keyword>
<dbReference type="InterPro" id="IPR012338">
    <property type="entry name" value="Beta-lactam/transpept-like"/>
</dbReference>
<dbReference type="InterPro" id="IPR001466">
    <property type="entry name" value="Beta-lactam-related"/>
</dbReference>
<evidence type="ECO:0000313" key="3">
    <source>
        <dbReference type="EMBL" id="NDY43049.1"/>
    </source>
</evidence>
<dbReference type="Pfam" id="PF00144">
    <property type="entry name" value="Beta-lactamase"/>
    <property type="match status" value="1"/>
</dbReference>
<keyword evidence="1" id="KW-0378">Hydrolase</keyword>
<comment type="caution">
    <text evidence="3">The sequence shown here is derived from an EMBL/GenBank/DDBJ whole genome shotgun (WGS) entry which is preliminary data.</text>
</comment>
<evidence type="ECO:0000256" key="1">
    <source>
        <dbReference type="ARBA" id="ARBA00022801"/>
    </source>
</evidence>
<dbReference type="PANTHER" id="PTHR43283:SF11">
    <property type="entry name" value="BETA-LACTAMASE-RELATED DOMAIN-CONTAINING PROTEIN"/>
    <property type="match status" value="1"/>
</dbReference>
<dbReference type="PANTHER" id="PTHR43283">
    <property type="entry name" value="BETA-LACTAMASE-RELATED"/>
    <property type="match status" value="1"/>
</dbReference>
<reference evidence="3 4" key="1">
    <citation type="submission" date="2020-02" db="EMBL/GenBank/DDBJ databases">
        <title>Comparative genomics of sulfur disproportionating microorganisms.</title>
        <authorList>
            <person name="Ward L.M."/>
            <person name="Bertran E."/>
            <person name="Johnston D.T."/>
        </authorList>
    </citation>
    <scope>NUCLEOTIDE SEQUENCE [LARGE SCALE GENOMIC DNA]</scope>
    <source>
        <strain evidence="3 4">DSM 100025</strain>
    </source>
</reference>
<sequence length="344" mass="36085">MAPGGVLTAAVGGETVLEAPFGRFAYAPWSPRVRAETWWDLASLTKPLATALAVLVLVGRGRLTLEAELGAVLDGVSADKAAITLRQLLAHCGGLAAHRPYAEAVARLAPAERAAEVRRLLLAEPLAAAPGSVEIYSDLGFILLGWVVEAVTGRAFPEAVADLVLAPLGASGLGFAADVPPGGAAPTGWCPLRGRLLQGEVHDANAWALGGAAGHAGLFGTAAGVRRLLLRLLELAAGRRVHPDLPADLVREAFRRQDLVPGGTRALGFDTPSAEGSSAGTRLSRESAGHLGFTGTSFWMDLDREVVVVLLTNRTFPDASPASQEGLRRWRPRLHDLVLEVFQP</sequence>
<dbReference type="SUPFAM" id="SSF56601">
    <property type="entry name" value="beta-lactamase/transpeptidase-like"/>
    <property type="match status" value="1"/>
</dbReference>
<evidence type="ECO:0000259" key="2">
    <source>
        <dbReference type="Pfam" id="PF00144"/>
    </source>
</evidence>
<dbReference type="EMBL" id="JAAGRR010000114">
    <property type="protein sequence ID" value="NDY43049.1"/>
    <property type="molecule type" value="Genomic_DNA"/>
</dbReference>
<accession>A0A6N9TPF7</accession>
<name>A0A6N9TPF7_DISTH</name>
<dbReference type="InterPro" id="IPR050789">
    <property type="entry name" value="Diverse_Enzym_Activities"/>
</dbReference>
<dbReference type="Proteomes" id="UP000469346">
    <property type="component" value="Unassembled WGS sequence"/>
</dbReference>
<dbReference type="Gene3D" id="3.40.710.10">
    <property type="entry name" value="DD-peptidase/beta-lactamase superfamily"/>
    <property type="match status" value="1"/>
</dbReference>
<dbReference type="AlphaFoldDB" id="A0A6N9TPF7"/>
<protein>
    <submittedName>
        <fullName evidence="3">Beta-lactamase family protein</fullName>
    </submittedName>
</protein>